<evidence type="ECO:0000256" key="5">
    <source>
        <dbReference type="ARBA" id="ARBA00022723"/>
    </source>
</evidence>
<dbReference type="InterPro" id="IPR011011">
    <property type="entry name" value="Znf_FYVE_PHD"/>
</dbReference>
<dbReference type="Gene3D" id="1.10.720.30">
    <property type="entry name" value="SAP domain"/>
    <property type="match status" value="1"/>
</dbReference>
<proteinExistence type="inferred from homology"/>
<dbReference type="InterPro" id="IPR019786">
    <property type="entry name" value="Zinc_finger_PHD-type_CS"/>
</dbReference>
<dbReference type="InterPro" id="IPR004181">
    <property type="entry name" value="Znf_MIZ"/>
</dbReference>
<dbReference type="EMBL" id="JABFOF010000011">
    <property type="protein sequence ID" value="KAG2371386.1"/>
    <property type="molecule type" value="Genomic_DNA"/>
</dbReference>
<comment type="caution">
    <text evidence="14">The sequence shown here is derived from an EMBL/GenBank/DDBJ whole genome shotgun (WGS) entry which is preliminary data.</text>
</comment>
<dbReference type="Proteomes" id="UP000743370">
    <property type="component" value="Unassembled WGS sequence"/>
</dbReference>
<feature type="region of interest" description="Disordered" evidence="11">
    <location>
        <begin position="803"/>
        <end position="885"/>
    </location>
</feature>
<evidence type="ECO:0000256" key="3">
    <source>
        <dbReference type="ARBA" id="ARBA00005383"/>
    </source>
</evidence>
<name>A0A8T0JDV3_PHAAN</name>
<dbReference type="GO" id="GO:0000785">
    <property type="term" value="C:chromatin"/>
    <property type="evidence" value="ECO:0007669"/>
    <property type="project" value="TreeGrafter"/>
</dbReference>
<dbReference type="InterPro" id="IPR031141">
    <property type="entry name" value="SIZ1/2_SP-RING"/>
</dbReference>
<feature type="domain" description="SP-RING-type" evidence="13">
    <location>
        <begin position="345"/>
        <end position="428"/>
    </location>
</feature>
<reference evidence="14 15" key="1">
    <citation type="submission" date="2020-05" db="EMBL/GenBank/DDBJ databases">
        <title>Vigna angularis (adzuki bean) Var. LongXiaoDou No. 4 denovo assembly.</title>
        <authorList>
            <person name="Xiang H."/>
        </authorList>
    </citation>
    <scope>NUCLEOTIDE SEQUENCE [LARGE SCALE GENOMIC DNA]</scope>
    <source>
        <tissue evidence="14">Leaf</tissue>
    </source>
</reference>
<keyword evidence="5" id="KW-0479">Metal-binding</keyword>
<dbReference type="GO" id="GO:0008270">
    <property type="term" value="F:zinc ion binding"/>
    <property type="evidence" value="ECO:0007669"/>
    <property type="project" value="UniProtKB-KW"/>
</dbReference>
<comment type="similarity">
    <text evidence="3">Belongs to the PIAS family.</text>
</comment>
<keyword evidence="7" id="KW-0833">Ubl conjugation pathway</keyword>
<dbReference type="Gene3D" id="3.30.40.10">
    <property type="entry name" value="Zinc/RING finger domain, C3HC4 (zinc finger)"/>
    <property type="match status" value="2"/>
</dbReference>
<dbReference type="SUPFAM" id="SSF57903">
    <property type="entry name" value="FYVE/PHD zinc finger"/>
    <property type="match status" value="1"/>
</dbReference>
<dbReference type="GO" id="GO:0016925">
    <property type="term" value="P:protein sumoylation"/>
    <property type="evidence" value="ECO:0007669"/>
    <property type="project" value="TreeGrafter"/>
</dbReference>
<evidence type="ECO:0000313" key="15">
    <source>
        <dbReference type="Proteomes" id="UP000743370"/>
    </source>
</evidence>
<dbReference type="InterPro" id="IPR036361">
    <property type="entry name" value="SAP_dom_sf"/>
</dbReference>
<accession>A0A8T0JDV3</accession>
<dbReference type="PROSITE" id="PS01359">
    <property type="entry name" value="ZF_PHD_1"/>
    <property type="match status" value="1"/>
</dbReference>
<evidence type="ECO:0000259" key="12">
    <source>
        <dbReference type="PROSITE" id="PS50800"/>
    </source>
</evidence>
<evidence type="ECO:0000256" key="9">
    <source>
        <dbReference type="ARBA" id="ARBA00023242"/>
    </source>
</evidence>
<dbReference type="PANTHER" id="PTHR10782">
    <property type="entry name" value="ZINC FINGER MIZ DOMAIN-CONTAINING PROTEIN"/>
    <property type="match status" value="1"/>
</dbReference>
<dbReference type="AlphaFoldDB" id="A0A8T0JDV3"/>
<dbReference type="Pfam" id="PF02037">
    <property type="entry name" value="SAP"/>
    <property type="match status" value="1"/>
</dbReference>
<dbReference type="FunFam" id="1.10.720.30:FF:000014">
    <property type="entry name" value="E3 SUMO-protein ligase SIZ1"/>
    <property type="match status" value="1"/>
</dbReference>
<keyword evidence="8" id="KW-0862">Zinc</keyword>
<dbReference type="GO" id="GO:0061665">
    <property type="term" value="F:SUMO ligase activity"/>
    <property type="evidence" value="ECO:0007669"/>
    <property type="project" value="TreeGrafter"/>
</dbReference>
<dbReference type="SUPFAM" id="SSF68906">
    <property type="entry name" value="SAP domain"/>
    <property type="match status" value="1"/>
</dbReference>
<dbReference type="InterPro" id="IPR003034">
    <property type="entry name" value="SAP_dom"/>
</dbReference>
<evidence type="ECO:0000256" key="4">
    <source>
        <dbReference type="ARBA" id="ARBA00022679"/>
    </source>
</evidence>
<evidence type="ECO:0000256" key="11">
    <source>
        <dbReference type="SAM" id="MobiDB-lite"/>
    </source>
</evidence>
<feature type="domain" description="SAP" evidence="12">
    <location>
        <begin position="11"/>
        <end position="45"/>
    </location>
</feature>
<dbReference type="PANTHER" id="PTHR10782:SF102">
    <property type="entry name" value="E3 SUMO-PROTEIN LIGASE SIZ1"/>
    <property type="match status" value="1"/>
</dbReference>
<organism evidence="14 15">
    <name type="scientific">Phaseolus angularis</name>
    <name type="common">Azuki bean</name>
    <name type="synonym">Vigna angularis</name>
    <dbReference type="NCBI Taxonomy" id="3914"/>
    <lineage>
        <taxon>Eukaryota</taxon>
        <taxon>Viridiplantae</taxon>
        <taxon>Streptophyta</taxon>
        <taxon>Embryophyta</taxon>
        <taxon>Tracheophyta</taxon>
        <taxon>Spermatophyta</taxon>
        <taxon>Magnoliopsida</taxon>
        <taxon>eudicotyledons</taxon>
        <taxon>Gunneridae</taxon>
        <taxon>Pentapetalae</taxon>
        <taxon>rosids</taxon>
        <taxon>fabids</taxon>
        <taxon>Fabales</taxon>
        <taxon>Fabaceae</taxon>
        <taxon>Papilionoideae</taxon>
        <taxon>50 kb inversion clade</taxon>
        <taxon>NPAAA clade</taxon>
        <taxon>indigoferoid/millettioid clade</taxon>
        <taxon>Phaseoleae</taxon>
        <taxon>Vigna</taxon>
    </lineage>
</organism>
<dbReference type="Pfam" id="PF02891">
    <property type="entry name" value="zf-MIZ"/>
    <property type="match status" value="1"/>
</dbReference>
<keyword evidence="4" id="KW-0808">Transferase</keyword>
<dbReference type="PROSITE" id="PS50800">
    <property type="entry name" value="SAP"/>
    <property type="match status" value="1"/>
</dbReference>
<evidence type="ECO:0000256" key="8">
    <source>
        <dbReference type="ARBA" id="ARBA00022833"/>
    </source>
</evidence>
<feature type="region of interest" description="Disordered" evidence="11">
    <location>
        <begin position="538"/>
        <end position="560"/>
    </location>
</feature>
<dbReference type="InterPro" id="IPR001965">
    <property type="entry name" value="Znf_PHD"/>
</dbReference>
<comment type="pathway">
    <text evidence="2">Protein modification; protein sumoylation.</text>
</comment>
<evidence type="ECO:0000256" key="6">
    <source>
        <dbReference type="ARBA" id="ARBA00022771"/>
    </source>
</evidence>
<evidence type="ECO:0000256" key="7">
    <source>
        <dbReference type="ARBA" id="ARBA00022786"/>
    </source>
</evidence>
<dbReference type="CDD" id="cd16792">
    <property type="entry name" value="SP-RING_Siz-like"/>
    <property type="match status" value="1"/>
</dbReference>
<evidence type="ECO:0000256" key="2">
    <source>
        <dbReference type="ARBA" id="ARBA00004718"/>
    </source>
</evidence>
<dbReference type="SMART" id="SM00513">
    <property type="entry name" value="SAP"/>
    <property type="match status" value="1"/>
</dbReference>
<sequence>MDLVASCKEKLQYFRLKELKDVLTQLGLSKQGKKQDLVDRILSILSEDQVSKLWIKKNAVGKQRVAKLVEDTYRKLQVSGAIDLSSKGQGSDSSNVKIKNEMEDSFLSDTKIRCLCGNVLDTDPLVKCADTRCHVSQHINCVVIPEKPTDGTPHVPDKFYCEICRVDRADPFCVSVTHLLFPVKLTTTNIPTDGTSPVQSVERTFQLTKANKELVSKPEYDVQAWCMLLNDKVSFRMQWPQYTDLKVNGLPVRAINRPGSQVLGPNGRDSGSVITPYSKDGINRISLTVVDARIFCLGVRIIKRLTVPEILSMIPEEPNGESFEDALARVCCCVGGGNANDNADSDSDLEVVSDTFSINLRCPMSGSRMKIAGRFKPCVHMGCFDLEVFVELNERSRKWQCPICLKNYALENIIIDPYFNRITTLMKNCGEEITEVEVKPDGFWRVKVKNESERRELGTLAHWHRPDGSLFVSTDEINKMENLKLKQEGVSDGHIGLKLRKNSNGVWEVSKPENTNTSSGNNRLNEDLENIEHVIIPMSSSDTGSGRDEDDPSVNQGGGGHIDYSTTNGIEIDSVFNSNIDSAYGYSVHNASAPIGDAEVIVISDSEEDNDVLMSPTPITGYTNNQTSAAVDVYSVLEPGILDSYTEDPNPGGNASLGVFNSHPSEDDFGMSSLWPLQSGTPAVPGFQLFSSEVEDVSDTLVGLQSGNINCSSSLNGYMLAPDTALGSSTLMPDSSVARPDDDLNGGLVDNPLAFPREDPSLQIFLPTKPAESSIQHELSDHADISNGVFTEDWITLSLGGGASGRNGDASTATGLNSRPQIASGEGASNSLTDTAPLHLGINDVRSDKANGKRSDSDSPFSFPRQKRSKLKKVEQHFWSSGNGR</sequence>
<keyword evidence="6 10" id="KW-0863">Zinc-finger</keyword>
<evidence type="ECO:0000256" key="10">
    <source>
        <dbReference type="PROSITE-ProRule" id="PRU00452"/>
    </source>
</evidence>
<evidence type="ECO:0000313" key="14">
    <source>
        <dbReference type="EMBL" id="KAG2371386.1"/>
    </source>
</evidence>
<keyword evidence="9" id="KW-0539">Nucleus</keyword>
<evidence type="ECO:0000259" key="13">
    <source>
        <dbReference type="PROSITE" id="PS51044"/>
    </source>
</evidence>
<dbReference type="GO" id="GO:0005634">
    <property type="term" value="C:nucleus"/>
    <property type="evidence" value="ECO:0007669"/>
    <property type="project" value="UniProtKB-SubCell"/>
</dbReference>
<dbReference type="PROSITE" id="PS51044">
    <property type="entry name" value="ZF_SP_RING"/>
    <property type="match status" value="1"/>
</dbReference>
<gene>
    <name evidence="14" type="ORF">HKW66_Vig0215600</name>
</gene>
<dbReference type="InterPro" id="IPR013083">
    <property type="entry name" value="Znf_RING/FYVE/PHD"/>
</dbReference>
<feature type="compositionally biased region" description="Basic and acidic residues" evidence="11">
    <location>
        <begin position="845"/>
        <end position="857"/>
    </location>
</feature>
<dbReference type="CDD" id="cd15570">
    <property type="entry name" value="PHD_Bye1p_SIZ1_like"/>
    <property type="match status" value="1"/>
</dbReference>
<comment type="subcellular location">
    <subcellularLocation>
        <location evidence="1">Nucleus</location>
    </subcellularLocation>
</comment>
<feature type="compositionally biased region" description="Polar residues" evidence="11">
    <location>
        <begin position="809"/>
        <end position="834"/>
    </location>
</feature>
<protein>
    <submittedName>
        <fullName evidence="14">E3 SUMO-protein</fullName>
    </submittedName>
</protein>
<dbReference type="SMART" id="SM00249">
    <property type="entry name" value="PHD"/>
    <property type="match status" value="1"/>
</dbReference>
<evidence type="ECO:0000256" key="1">
    <source>
        <dbReference type="ARBA" id="ARBA00004123"/>
    </source>
</evidence>